<feature type="compositionally biased region" description="Low complexity" evidence="1">
    <location>
        <begin position="141"/>
        <end position="154"/>
    </location>
</feature>
<feature type="compositionally biased region" description="Basic and acidic residues" evidence="1">
    <location>
        <begin position="26"/>
        <end position="35"/>
    </location>
</feature>
<dbReference type="Proteomes" id="UP000245119">
    <property type="component" value="Linkage Group LG7"/>
</dbReference>
<protein>
    <submittedName>
        <fullName evidence="2">Uncharacterized protein</fullName>
    </submittedName>
</protein>
<feature type="compositionally biased region" description="Low complexity" evidence="1">
    <location>
        <begin position="36"/>
        <end position="49"/>
    </location>
</feature>
<dbReference type="EMBL" id="PZQS01000007">
    <property type="protein sequence ID" value="PVD27038.1"/>
    <property type="molecule type" value="Genomic_DNA"/>
</dbReference>
<gene>
    <name evidence="2" type="ORF">C0Q70_12188</name>
</gene>
<feature type="region of interest" description="Disordered" evidence="1">
    <location>
        <begin position="16"/>
        <end position="306"/>
    </location>
</feature>
<dbReference type="AlphaFoldDB" id="A0A2T7P0T4"/>
<keyword evidence="3" id="KW-1185">Reference proteome</keyword>
<evidence type="ECO:0000313" key="3">
    <source>
        <dbReference type="Proteomes" id="UP000245119"/>
    </source>
</evidence>
<reference evidence="2 3" key="1">
    <citation type="submission" date="2018-04" db="EMBL/GenBank/DDBJ databases">
        <title>The genome of golden apple snail Pomacea canaliculata provides insight into stress tolerance and invasive adaptation.</title>
        <authorList>
            <person name="Liu C."/>
            <person name="Liu B."/>
            <person name="Ren Y."/>
            <person name="Zhang Y."/>
            <person name="Wang H."/>
            <person name="Li S."/>
            <person name="Jiang F."/>
            <person name="Yin L."/>
            <person name="Zhang G."/>
            <person name="Qian W."/>
            <person name="Fan W."/>
        </authorList>
    </citation>
    <scope>NUCLEOTIDE SEQUENCE [LARGE SCALE GENOMIC DNA]</scope>
    <source>
        <strain evidence="2">SZHN2017</strain>
        <tissue evidence="2">Muscle</tissue>
    </source>
</reference>
<feature type="compositionally biased region" description="Polar residues" evidence="1">
    <location>
        <begin position="50"/>
        <end position="63"/>
    </location>
</feature>
<organism evidence="2 3">
    <name type="scientific">Pomacea canaliculata</name>
    <name type="common">Golden apple snail</name>
    <dbReference type="NCBI Taxonomy" id="400727"/>
    <lineage>
        <taxon>Eukaryota</taxon>
        <taxon>Metazoa</taxon>
        <taxon>Spiralia</taxon>
        <taxon>Lophotrochozoa</taxon>
        <taxon>Mollusca</taxon>
        <taxon>Gastropoda</taxon>
        <taxon>Caenogastropoda</taxon>
        <taxon>Architaenioglossa</taxon>
        <taxon>Ampullarioidea</taxon>
        <taxon>Ampullariidae</taxon>
        <taxon>Pomacea</taxon>
    </lineage>
</organism>
<proteinExistence type="predicted"/>
<comment type="caution">
    <text evidence="2">The sequence shown here is derived from an EMBL/GenBank/DDBJ whole genome shotgun (WGS) entry which is preliminary data.</text>
</comment>
<evidence type="ECO:0000256" key="1">
    <source>
        <dbReference type="SAM" id="MobiDB-lite"/>
    </source>
</evidence>
<feature type="compositionally biased region" description="Basic and acidic residues" evidence="1">
    <location>
        <begin position="254"/>
        <end position="297"/>
    </location>
</feature>
<name>A0A2T7P0T4_POMCA</name>
<sequence length="306" mass="31630">MQAGGYPSYYSVVYLSPSLPAQPPEQDSKGTEPRETSGNNSSAGSGTASPRSSQGYSSPQAKMTITPFPEPPAPAALVSPQAQVQNLNQVQSPGKGPPQDQSRGQATAEIRTPAPTPQPPPTSAVTSAPPEKKPVMGQVGSNSTNSAKTKTSSTLQHGLHLTTAAAQRVADPGSAAGGDSVLRGSRLSRPGTVPAAGQSGYDLRNAAGLHHVPGGGTASSGHPRSWTDGCRLPSGQPGAAGDLPVSKLLPPPAHDCDGERPFRHRPLYDVQHDGHAGRGHHDAGNGPDEHDERRGLWDRCCTFDQP</sequence>
<feature type="compositionally biased region" description="Polar residues" evidence="1">
    <location>
        <begin position="80"/>
        <end position="92"/>
    </location>
</feature>
<evidence type="ECO:0000313" key="2">
    <source>
        <dbReference type="EMBL" id="PVD27038.1"/>
    </source>
</evidence>
<accession>A0A2T7P0T4</accession>